<dbReference type="SUPFAM" id="SSF53659">
    <property type="entry name" value="Isocitrate/Isopropylmalate dehydrogenase-like"/>
    <property type="match status" value="1"/>
</dbReference>
<sequence>AINNNPLSLKVNTYINSKSVKWSKIRCSLLKRNREYNITLLPGDGSGLEVNSVAKKVLTLAASQQGIFEFKEMPVGGAALDLVGVPLPD</sequence>
<organism evidence="10 11">
    <name type="scientific">Coptis chinensis</name>
    <dbReference type="NCBI Taxonomy" id="261450"/>
    <lineage>
        <taxon>Eukaryota</taxon>
        <taxon>Viridiplantae</taxon>
        <taxon>Streptophyta</taxon>
        <taxon>Embryophyta</taxon>
        <taxon>Tracheophyta</taxon>
        <taxon>Spermatophyta</taxon>
        <taxon>Magnoliopsida</taxon>
        <taxon>Ranunculales</taxon>
        <taxon>Ranunculaceae</taxon>
        <taxon>Coptidoideae</taxon>
        <taxon>Coptis</taxon>
    </lineage>
</organism>
<dbReference type="AlphaFoldDB" id="A0A835LPM1"/>
<name>A0A835LPM1_9MAGN</name>
<dbReference type="OrthoDB" id="1700851at2759"/>
<evidence type="ECO:0000256" key="8">
    <source>
        <dbReference type="ARBA" id="ARBA00023304"/>
    </source>
</evidence>
<evidence type="ECO:0000259" key="9">
    <source>
        <dbReference type="Pfam" id="PF00180"/>
    </source>
</evidence>
<evidence type="ECO:0000256" key="2">
    <source>
        <dbReference type="ARBA" id="ARBA00022430"/>
    </source>
</evidence>
<dbReference type="PANTHER" id="PTHR42979:SF1">
    <property type="entry name" value="3-ISOPROPYLMALATE DEHYDROGENASE"/>
    <property type="match status" value="1"/>
</dbReference>
<evidence type="ECO:0000313" key="11">
    <source>
        <dbReference type="Proteomes" id="UP000631114"/>
    </source>
</evidence>
<feature type="non-terminal residue" evidence="10">
    <location>
        <position position="89"/>
    </location>
</feature>
<evidence type="ECO:0000313" key="10">
    <source>
        <dbReference type="EMBL" id="KAF9603383.1"/>
    </source>
</evidence>
<dbReference type="InterPro" id="IPR004429">
    <property type="entry name" value="Isopropylmalate_DH"/>
</dbReference>
<keyword evidence="8" id="KW-0100">Branched-chain amino acid biosynthesis</keyword>
<keyword evidence="2" id="KW-0432">Leucine biosynthesis</keyword>
<comment type="caution">
    <text evidence="10">The sequence shown here is derived from an EMBL/GenBank/DDBJ whole genome shotgun (WGS) entry which is preliminary data.</text>
</comment>
<feature type="domain" description="Isopropylmalate dehydrogenase-like" evidence="9">
    <location>
        <begin position="37"/>
        <end position="89"/>
    </location>
</feature>
<evidence type="ECO:0000256" key="7">
    <source>
        <dbReference type="ARBA" id="ARBA00023027"/>
    </source>
</evidence>
<gene>
    <name evidence="10" type="ORF">IFM89_035829</name>
</gene>
<keyword evidence="5" id="KW-0460">Magnesium</keyword>
<evidence type="ECO:0000256" key="6">
    <source>
        <dbReference type="ARBA" id="ARBA00023002"/>
    </source>
</evidence>
<dbReference type="Pfam" id="PF00180">
    <property type="entry name" value="Iso_dh"/>
    <property type="match status" value="1"/>
</dbReference>
<dbReference type="PANTHER" id="PTHR42979">
    <property type="entry name" value="3-ISOPROPYLMALATE DEHYDROGENASE"/>
    <property type="match status" value="1"/>
</dbReference>
<keyword evidence="7" id="KW-0520">NAD</keyword>
<evidence type="ECO:0000256" key="3">
    <source>
        <dbReference type="ARBA" id="ARBA00022605"/>
    </source>
</evidence>
<dbReference type="GO" id="GO:0009098">
    <property type="term" value="P:L-leucine biosynthetic process"/>
    <property type="evidence" value="ECO:0007669"/>
    <property type="project" value="UniProtKB-KW"/>
</dbReference>
<evidence type="ECO:0000256" key="1">
    <source>
        <dbReference type="ARBA" id="ARBA00007769"/>
    </source>
</evidence>
<dbReference type="InterPro" id="IPR024084">
    <property type="entry name" value="IsoPropMal-DH-like_dom"/>
</dbReference>
<dbReference type="Proteomes" id="UP000631114">
    <property type="component" value="Unassembled WGS sequence"/>
</dbReference>
<comment type="similarity">
    <text evidence="1">Belongs to the isocitrate and isopropylmalate dehydrogenases family.</text>
</comment>
<accession>A0A835LPM1</accession>
<evidence type="ECO:0000256" key="4">
    <source>
        <dbReference type="ARBA" id="ARBA00022723"/>
    </source>
</evidence>
<keyword evidence="4" id="KW-0479">Metal-binding</keyword>
<keyword evidence="6" id="KW-0560">Oxidoreductase</keyword>
<protein>
    <recommendedName>
        <fullName evidence="9">Isopropylmalate dehydrogenase-like domain-containing protein</fullName>
    </recommendedName>
</protein>
<keyword evidence="3" id="KW-0028">Amino-acid biosynthesis</keyword>
<reference evidence="10 11" key="1">
    <citation type="submission" date="2020-10" db="EMBL/GenBank/DDBJ databases">
        <title>The Coptis chinensis genome and diversification of protoberbering-type alkaloids.</title>
        <authorList>
            <person name="Wang B."/>
            <person name="Shu S."/>
            <person name="Song C."/>
            <person name="Liu Y."/>
        </authorList>
    </citation>
    <scope>NUCLEOTIDE SEQUENCE [LARGE SCALE GENOMIC DNA]</scope>
    <source>
        <strain evidence="10">HL-2020</strain>
        <tissue evidence="10">Leaf</tissue>
    </source>
</reference>
<proteinExistence type="inferred from homology"/>
<dbReference type="GO" id="GO:0003862">
    <property type="term" value="F:3-isopropylmalate dehydrogenase activity"/>
    <property type="evidence" value="ECO:0007669"/>
    <property type="project" value="InterPro"/>
</dbReference>
<keyword evidence="11" id="KW-1185">Reference proteome</keyword>
<evidence type="ECO:0000256" key="5">
    <source>
        <dbReference type="ARBA" id="ARBA00022842"/>
    </source>
</evidence>
<dbReference type="Gene3D" id="3.40.718.10">
    <property type="entry name" value="Isopropylmalate Dehydrogenase"/>
    <property type="match status" value="1"/>
</dbReference>
<dbReference type="GO" id="GO:0046872">
    <property type="term" value="F:metal ion binding"/>
    <property type="evidence" value="ECO:0007669"/>
    <property type="project" value="UniProtKB-KW"/>
</dbReference>
<dbReference type="EMBL" id="JADFTS010000006">
    <property type="protein sequence ID" value="KAF9603383.1"/>
    <property type="molecule type" value="Genomic_DNA"/>
</dbReference>